<dbReference type="EMBL" id="SORX01000018">
    <property type="protein sequence ID" value="TFD97125.1"/>
    <property type="molecule type" value="Genomic_DNA"/>
</dbReference>
<feature type="transmembrane region" description="Helical" evidence="1">
    <location>
        <begin position="108"/>
        <end position="127"/>
    </location>
</feature>
<dbReference type="Proteomes" id="UP000297776">
    <property type="component" value="Unassembled WGS sequence"/>
</dbReference>
<dbReference type="Pfam" id="PF00990">
    <property type="entry name" value="GGDEF"/>
    <property type="match status" value="1"/>
</dbReference>
<dbReference type="AlphaFoldDB" id="A0A4Y8L392"/>
<feature type="transmembrane region" description="Helical" evidence="1">
    <location>
        <begin position="147"/>
        <end position="164"/>
    </location>
</feature>
<evidence type="ECO:0000313" key="4">
    <source>
        <dbReference type="Proteomes" id="UP000297776"/>
    </source>
</evidence>
<keyword evidence="4" id="KW-1185">Reference proteome</keyword>
<dbReference type="CDD" id="cd01949">
    <property type="entry name" value="GGDEF"/>
    <property type="match status" value="1"/>
</dbReference>
<dbReference type="InterPro" id="IPR043128">
    <property type="entry name" value="Rev_trsase/Diguanyl_cyclase"/>
</dbReference>
<feature type="transmembrane region" description="Helical" evidence="1">
    <location>
        <begin position="6"/>
        <end position="24"/>
    </location>
</feature>
<keyword evidence="1" id="KW-0812">Transmembrane</keyword>
<dbReference type="PANTHER" id="PTHR45138">
    <property type="entry name" value="REGULATORY COMPONENTS OF SENSORY TRANSDUCTION SYSTEM"/>
    <property type="match status" value="1"/>
</dbReference>
<keyword evidence="1" id="KW-0472">Membrane</keyword>
<accession>A0A4Y8L392</accession>
<evidence type="ECO:0000259" key="2">
    <source>
        <dbReference type="PROSITE" id="PS50887"/>
    </source>
</evidence>
<dbReference type="Gene3D" id="3.30.70.270">
    <property type="match status" value="1"/>
</dbReference>
<protein>
    <submittedName>
        <fullName evidence="3">GGDEF domain-containing protein</fullName>
    </submittedName>
</protein>
<feature type="transmembrane region" description="Helical" evidence="1">
    <location>
        <begin position="199"/>
        <end position="216"/>
    </location>
</feature>
<comment type="caution">
    <text evidence="3">The sequence shown here is derived from an EMBL/GenBank/DDBJ whole genome shotgun (WGS) entry which is preliminary data.</text>
</comment>
<dbReference type="PANTHER" id="PTHR45138:SF9">
    <property type="entry name" value="DIGUANYLATE CYCLASE DGCM-RELATED"/>
    <property type="match status" value="1"/>
</dbReference>
<feature type="transmembrane region" description="Helical" evidence="1">
    <location>
        <begin position="173"/>
        <end position="193"/>
    </location>
</feature>
<feature type="transmembrane region" description="Helical" evidence="1">
    <location>
        <begin position="36"/>
        <end position="55"/>
    </location>
</feature>
<feature type="transmembrane region" description="Helical" evidence="1">
    <location>
        <begin position="75"/>
        <end position="96"/>
    </location>
</feature>
<evidence type="ECO:0000313" key="3">
    <source>
        <dbReference type="EMBL" id="TFD97125.1"/>
    </source>
</evidence>
<evidence type="ECO:0000256" key="1">
    <source>
        <dbReference type="SAM" id="Phobius"/>
    </source>
</evidence>
<dbReference type="InterPro" id="IPR050469">
    <property type="entry name" value="Diguanylate_Cyclase"/>
</dbReference>
<dbReference type="InterPro" id="IPR029787">
    <property type="entry name" value="Nucleotide_cyclase"/>
</dbReference>
<sequence length="375" mass="43704">MEYLVQFQINIFAFAVLAILYTIVKMRSKIETFSKKLLKIIMVTSAIAMILEPLTWIFDGMLFTGAYFLEYSTNFLLFLVGPVLGGFMLSYVDYHIFKDPKRVYKKGFYQHLSVFTFLILVINMFYPLYFQVNSSTNSYSSGDFKDVHYIVLASLYIYMNYFLIKNRKETRPYVVNIFIGFFLLPIVGMVIQMFDSKLYFSWTASVLGILVAYIFLESTTAEEDFLTKLYNRHSFEIYQKHLIEAGKPFGIMLIDLNFFKEINDHYGHRRGDQVLIGFAEVLKKGFDQKGLIARLGGDEFIIIYEGDQVNPDQIADKIGHLLKKHEDPIIREMSFSYGCEFYSQNMSVDQMYTTADEKMYQDKRASKTHEQGNMG</sequence>
<dbReference type="RefSeq" id="WP_134383265.1">
    <property type="nucleotide sequence ID" value="NZ_SORX01000018.1"/>
</dbReference>
<dbReference type="SMART" id="SM00267">
    <property type="entry name" value="GGDEF"/>
    <property type="match status" value="1"/>
</dbReference>
<keyword evidence="1" id="KW-1133">Transmembrane helix</keyword>
<proteinExistence type="predicted"/>
<dbReference type="NCBIfam" id="TIGR00254">
    <property type="entry name" value="GGDEF"/>
    <property type="match status" value="1"/>
</dbReference>
<name>A0A4Y8L392_9BACL</name>
<gene>
    <name evidence="3" type="ORF">E2626_16670</name>
</gene>
<reference evidence="3 4" key="1">
    <citation type="submission" date="2019-03" db="EMBL/GenBank/DDBJ databases">
        <authorList>
            <person name="Yang Y."/>
        </authorList>
    </citation>
    <scope>NUCLEOTIDE SEQUENCE [LARGE SCALE GENOMIC DNA]</scope>
    <source>
        <strain evidence="3 4">ASL-1</strain>
    </source>
</reference>
<organism evidence="3 4">
    <name type="scientific">Jeotgalibacillus salarius</name>
    <dbReference type="NCBI Taxonomy" id="546023"/>
    <lineage>
        <taxon>Bacteria</taxon>
        <taxon>Bacillati</taxon>
        <taxon>Bacillota</taxon>
        <taxon>Bacilli</taxon>
        <taxon>Bacillales</taxon>
        <taxon>Caryophanaceae</taxon>
        <taxon>Jeotgalibacillus</taxon>
    </lineage>
</organism>
<dbReference type="PROSITE" id="PS50887">
    <property type="entry name" value="GGDEF"/>
    <property type="match status" value="1"/>
</dbReference>
<feature type="domain" description="GGDEF" evidence="2">
    <location>
        <begin position="247"/>
        <end position="375"/>
    </location>
</feature>
<dbReference type="GO" id="GO:0052621">
    <property type="term" value="F:diguanylate cyclase activity"/>
    <property type="evidence" value="ECO:0007669"/>
    <property type="project" value="TreeGrafter"/>
</dbReference>
<dbReference type="InterPro" id="IPR000160">
    <property type="entry name" value="GGDEF_dom"/>
</dbReference>
<dbReference type="OrthoDB" id="69083at2"/>
<dbReference type="SUPFAM" id="SSF55073">
    <property type="entry name" value="Nucleotide cyclase"/>
    <property type="match status" value="1"/>
</dbReference>